<protein>
    <submittedName>
        <fullName evidence="1">Uncharacterized protein</fullName>
    </submittedName>
</protein>
<evidence type="ECO:0000313" key="1">
    <source>
        <dbReference type="EMBL" id="KAH0469533.1"/>
    </source>
</evidence>
<keyword evidence="2" id="KW-1185">Reference proteome</keyword>
<organism evidence="1 2">
    <name type="scientific">Dendrobium chrysotoxum</name>
    <name type="common">Orchid</name>
    <dbReference type="NCBI Taxonomy" id="161865"/>
    <lineage>
        <taxon>Eukaryota</taxon>
        <taxon>Viridiplantae</taxon>
        <taxon>Streptophyta</taxon>
        <taxon>Embryophyta</taxon>
        <taxon>Tracheophyta</taxon>
        <taxon>Spermatophyta</taxon>
        <taxon>Magnoliopsida</taxon>
        <taxon>Liliopsida</taxon>
        <taxon>Asparagales</taxon>
        <taxon>Orchidaceae</taxon>
        <taxon>Epidendroideae</taxon>
        <taxon>Malaxideae</taxon>
        <taxon>Dendrobiinae</taxon>
        <taxon>Dendrobium</taxon>
    </lineage>
</organism>
<dbReference type="EMBL" id="JAGFBR010000002">
    <property type="protein sequence ID" value="KAH0469533.1"/>
    <property type="molecule type" value="Genomic_DNA"/>
</dbReference>
<gene>
    <name evidence="1" type="ORF">IEQ34_001091</name>
</gene>
<sequence length="186" mass="20854">MKPFLSFLFGRTESQAEADGKRATGGFGGGSGGDFPARKIVEIEEDVEGNLKFIIILLDLSFSYLLDFFCVACFFPFGHIKRRPSNDPVRKVDVLDLTYVKKVERKRRILLEYWGFLGRTAGLEEVFSSVESWALETFSLSGSEEAVALIHDEGFLVRVFGGADKSLGKESEERTVAEDKRDAMDY</sequence>
<dbReference type="AlphaFoldDB" id="A0AAV7HPT4"/>
<dbReference type="Proteomes" id="UP000775213">
    <property type="component" value="Unassembled WGS sequence"/>
</dbReference>
<name>A0AAV7HPT4_DENCH</name>
<reference evidence="1 2" key="1">
    <citation type="journal article" date="2021" name="Hortic Res">
        <title>Chromosome-scale assembly of the Dendrobium chrysotoxum genome enhances the understanding of orchid evolution.</title>
        <authorList>
            <person name="Zhang Y."/>
            <person name="Zhang G.Q."/>
            <person name="Zhang D."/>
            <person name="Liu X.D."/>
            <person name="Xu X.Y."/>
            <person name="Sun W.H."/>
            <person name="Yu X."/>
            <person name="Zhu X."/>
            <person name="Wang Z.W."/>
            <person name="Zhao X."/>
            <person name="Zhong W.Y."/>
            <person name="Chen H."/>
            <person name="Yin W.L."/>
            <person name="Huang T."/>
            <person name="Niu S.C."/>
            <person name="Liu Z.J."/>
        </authorList>
    </citation>
    <scope>NUCLEOTIDE SEQUENCE [LARGE SCALE GENOMIC DNA]</scope>
    <source>
        <strain evidence="1">Lindl</strain>
    </source>
</reference>
<accession>A0AAV7HPT4</accession>
<evidence type="ECO:0000313" key="2">
    <source>
        <dbReference type="Proteomes" id="UP000775213"/>
    </source>
</evidence>
<comment type="caution">
    <text evidence="1">The sequence shown here is derived from an EMBL/GenBank/DDBJ whole genome shotgun (WGS) entry which is preliminary data.</text>
</comment>
<proteinExistence type="predicted"/>